<gene>
    <name evidence="5" type="ORF">IV68_GL001241</name>
</gene>
<dbReference type="Proteomes" id="UP000051296">
    <property type="component" value="Unassembled WGS sequence"/>
</dbReference>
<evidence type="ECO:0000259" key="3">
    <source>
        <dbReference type="Pfam" id="PF06030"/>
    </source>
</evidence>
<evidence type="ECO:0000313" key="6">
    <source>
        <dbReference type="Proteomes" id="UP000051296"/>
    </source>
</evidence>
<dbReference type="EMBL" id="JQAX01000005">
    <property type="protein sequence ID" value="KRN30814.1"/>
    <property type="molecule type" value="Genomic_DNA"/>
</dbReference>
<proteinExistence type="predicted"/>
<sequence length="352" mass="39420">MKMAKKMCKRLGLVVAAMLGMFSLQGLLPSYASELPFAVEPATPANQVNQKATYFDLKLKPGAKQTVYVNLRNDTKDVVEVGNTVGRAYTNTAGVVQYDSVNKKDLKTRMDASYKKQGDLLDIVTMPKSITIRPHSSVKVPIDIHMPENAFKGVLAGGITFQQTNVKEQKQTAGANVVNRYAYTVGMVLQNDTAKVKPVLKLGKTAVAQLNYRTAFIADIHNTKPTFVNGVTLTGKIFRAGSDKVLYEVKADKKNAKQLAPNSIYRLPIPLNGDRLKPGRYRVEIKMDANDGHWKFSKTFTVAKSEAERLNKRDVTVHTIAWWVWLIIALVVVLISGTFYYLWRRHKREKND</sequence>
<dbReference type="PATRIC" id="fig|1123500.6.peg.1240"/>
<organism evidence="5 6">
    <name type="scientific">Weissella halotolerans DSM 20190</name>
    <dbReference type="NCBI Taxonomy" id="1123500"/>
    <lineage>
        <taxon>Bacteria</taxon>
        <taxon>Bacillati</taxon>
        <taxon>Bacillota</taxon>
        <taxon>Bacilli</taxon>
        <taxon>Lactobacillales</taxon>
        <taxon>Lactobacillaceae</taxon>
        <taxon>Weissella</taxon>
    </lineage>
</organism>
<dbReference type="Pfam" id="PF06030">
    <property type="entry name" value="WxLIP_PGBD"/>
    <property type="match status" value="1"/>
</dbReference>
<keyword evidence="1" id="KW-1133">Transmembrane helix</keyword>
<keyword evidence="1" id="KW-0472">Membrane</keyword>
<evidence type="ECO:0000256" key="2">
    <source>
        <dbReference type="SAM" id="SignalP"/>
    </source>
</evidence>
<dbReference type="InParanoid" id="A0A0R2FRU6"/>
<feature type="chain" id="PRO_5006417101" evidence="2">
    <location>
        <begin position="33"/>
        <end position="352"/>
    </location>
</feature>
<keyword evidence="2" id="KW-0732">Signal</keyword>
<evidence type="ECO:0000259" key="4">
    <source>
        <dbReference type="Pfam" id="PF11797"/>
    </source>
</evidence>
<evidence type="ECO:0000256" key="1">
    <source>
        <dbReference type="SAM" id="Phobius"/>
    </source>
</evidence>
<reference evidence="5 6" key="1">
    <citation type="journal article" date="2015" name="Genome Announc.">
        <title>Expanding the biotechnology potential of lactobacilli through comparative genomics of 213 strains and associated genera.</title>
        <authorList>
            <person name="Sun Z."/>
            <person name="Harris H.M."/>
            <person name="McCann A."/>
            <person name="Guo C."/>
            <person name="Argimon S."/>
            <person name="Zhang W."/>
            <person name="Yang X."/>
            <person name="Jeffery I.B."/>
            <person name="Cooney J.C."/>
            <person name="Kagawa T.F."/>
            <person name="Liu W."/>
            <person name="Song Y."/>
            <person name="Salvetti E."/>
            <person name="Wrobel A."/>
            <person name="Rasinkangas P."/>
            <person name="Parkhill J."/>
            <person name="Rea M.C."/>
            <person name="O'Sullivan O."/>
            <person name="Ritari J."/>
            <person name="Douillard F.P."/>
            <person name="Paul Ross R."/>
            <person name="Yang R."/>
            <person name="Briner A.E."/>
            <person name="Felis G.E."/>
            <person name="de Vos W.M."/>
            <person name="Barrangou R."/>
            <person name="Klaenhammer T.R."/>
            <person name="Caufield P.W."/>
            <person name="Cui Y."/>
            <person name="Zhang H."/>
            <person name="O'Toole P.W."/>
        </authorList>
    </citation>
    <scope>NUCLEOTIDE SEQUENCE [LARGE SCALE GENOMIC DNA]</scope>
    <source>
        <strain evidence="5 6">DSM 20190</strain>
    </source>
</reference>
<evidence type="ECO:0000313" key="5">
    <source>
        <dbReference type="EMBL" id="KRN30814.1"/>
    </source>
</evidence>
<feature type="domain" description="WxL Interacting Protein peptidoglycan binding" evidence="3">
    <location>
        <begin position="37"/>
        <end position="162"/>
    </location>
</feature>
<name>A0A0R2FRU6_9LACO</name>
<comment type="caution">
    <text evidence="5">The sequence shown here is derived from an EMBL/GenBank/DDBJ whole genome shotgun (WGS) entry which is preliminary data.</text>
</comment>
<feature type="domain" description="WxL Interacting Protein host binding" evidence="4">
    <location>
        <begin position="174"/>
        <end position="312"/>
    </location>
</feature>
<accession>A0A0R2FRU6</accession>
<feature type="signal peptide" evidence="2">
    <location>
        <begin position="1"/>
        <end position="32"/>
    </location>
</feature>
<feature type="transmembrane region" description="Helical" evidence="1">
    <location>
        <begin position="320"/>
        <end position="343"/>
    </location>
</feature>
<dbReference type="InterPro" id="IPR010317">
    <property type="entry name" value="WxLIP_PGBD"/>
</dbReference>
<dbReference type="AlphaFoldDB" id="A0A0R2FRU6"/>
<dbReference type="Pfam" id="PF11797">
    <property type="entry name" value="WxLIP_HBD"/>
    <property type="match status" value="1"/>
</dbReference>
<keyword evidence="6" id="KW-1185">Reference proteome</keyword>
<dbReference type="InterPro" id="IPR021759">
    <property type="entry name" value="WxLIP_HBD"/>
</dbReference>
<protein>
    <submittedName>
        <fullName evidence="5">C-terminal membrane anchored cell surface protein</fullName>
    </submittedName>
</protein>
<dbReference type="STRING" id="1123500.GCA_000420365_01311"/>
<keyword evidence="1" id="KW-0812">Transmembrane</keyword>
<dbReference type="eggNOG" id="COG4072">
    <property type="taxonomic scope" value="Bacteria"/>
</dbReference>